<dbReference type="STRING" id="1169540.A0A0G4EED0"/>
<dbReference type="GO" id="GO:0071949">
    <property type="term" value="F:FAD binding"/>
    <property type="evidence" value="ECO:0007669"/>
    <property type="project" value="InterPro"/>
</dbReference>
<dbReference type="PhylomeDB" id="A0A0G4EED0"/>
<comment type="cofactor">
    <cofactor evidence="1">
        <name>FAD</name>
        <dbReference type="ChEBI" id="CHEBI:57692"/>
    </cofactor>
</comment>
<keyword evidence="4" id="KW-0521">NADP</keyword>
<dbReference type="GO" id="GO:0070189">
    <property type="term" value="P:kynurenine metabolic process"/>
    <property type="evidence" value="ECO:0007669"/>
    <property type="project" value="TreeGrafter"/>
</dbReference>
<feature type="domain" description="FAD-binding" evidence="8">
    <location>
        <begin position="43"/>
        <end position="252"/>
    </location>
</feature>
<evidence type="ECO:0000259" key="8">
    <source>
        <dbReference type="Pfam" id="PF01494"/>
    </source>
</evidence>
<keyword evidence="7" id="KW-0472">Membrane</keyword>
<feature type="transmembrane region" description="Helical" evidence="7">
    <location>
        <begin position="16"/>
        <end position="37"/>
    </location>
</feature>
<evidence type="ECO:0000256" key="1">
    <source>
        <dbReference type="ARBA" id="ARBA00001974"/>
    </source>
</evidence>
<keyword evidence="2" id="KW-0285">Flavoprotein</keyword>
<keyword evidence="7" id="KW-1133">Transmembrane helix</keyword>
<evidence type="ECO:0000256" key="5">
    <source>
        <dbReference type="ARBA" id="ARBA00023002"/>
    </source>
</evidence>
<gene>
    <name evidence="9" type="ORF">Vbra_11367</name>
</gene>
<accession>A0A0G4EED0</accession>
<keyword evidence="5" id="KW-0560">Oxidoreductase</keyword>
<sequence length="574" mass="62821">MLTHSQAARMTKGTSFFVYLHVSASAMVWLLLAAAAASPLREPVLIVGGGPAGLSTAILLAKRGYSDITVVEKSPWREYFAASDPSSHTVSLTERGQLVLRTLDWDLAEAVRAHSLINAMSNVTHVGADGLCEQIAEKAAMVDSVALLSSGKLEKRHRGSSSSKELPKEAWQIPRHTLVRLLSRHLMRSYPGQVRLLTGREVVDVVPGTASEPHVGVLMRQRRGRSVYRESTCKAHLVIGADGRKSQVSQVLAKLNPERFSKIRPTLARPAGRNPSEDTPVCKTISLPAELDLQTAAGPQRLAADTFATLQSPEERVHAVIYAAPRAGARHRSAVIVAPAEHRLMEERDPRRVADALADAFPQLRGVVWSAREVVRYARRRAVDVDGCHYMSHCWCSWRGKESGDSRGYVAILGEATRGLHYLSTHGLDAALEDVLYLDAVLQASNHSLSRALPAFSKARVRQMRALTSLAAMHPHLPFPLGPTQPSLVSAVDFAVRWHLSRWMPFSSLIHPPVPCLLARADLTYEQVWRRACRTSGLLGFAAWMAEFSLAVGVLWLATGGVPAVEVEWTGERG</sequence>
<evidence type="ECO:0000256" key="4">
    <source>
        <dbReference type="ARBA" id="ARBA00022857"/>
    </source>
</evidence>
<dbReference type="SUPFAM" id="SSF51905">
    <property type="entry name" value="FAD/NAD(P)-binding domain"/>
    <property type="match status" value="1"/>
</dbReference>
<organism evidence="9 10">
    <name type="scientific">Vitrella brassicaformis (strain CCMP3155)</name>
    <dbReference type="NCBI Taxonomy" id="1169540"/>
    <lineage>
        <taxon>Eukaryota</taxon>
        <taxon>Sar</taxon>
        <taxon>Alveolata</taxon>
        <taxon>Colpodellida</taxon>
        <taxon>Vitrellaceae</taxon>
        <taxon>Vitrella</taxon>
    </lineage>
</organism>
<dbReference type="VEuPathDB" id="CryptoDB:Vbra_11367"/>
<dbReference type="GO" id="GO:0004502">
    <property type="term" value="F:kynurenine 3-monooxygenase activity"/>
    <property type="evidence" value="ECO:0007669"/>
    <property type="project" value="TreeGrafter"/>
</dbReference>
<dbReference type="PANTHER" id="PTHR46028:SF2">
    <property type="entry name" value="KYNURENINE 3-MONOOXYGENASE"/>
    <property type="match status" value="1"/>
</dbReference>
<dbReference type="PANTHER" id="PTHR46028">
    <property type="entry name" value="KYNURENINE 3-MONOOXYGENASE"/>
    <property type="match status" value="1"/>
</dbReference>
<dbReference type="InParanoid" id="A0A0G4EED0"/>
<protein>
    <recommendedName>
        <fullName evidence="8">FAD-binding domain-containing protein</fullName>
    </recommendedName>
</protein>
<evidence type="ECO:0000256" key="3">
    <source>
        <dbReference type="ARBA" id="ARBA00022827"/>
    </source>
</evidence>
<reference evidence="9 10" key="1">
    <citation type="submission" date="2014-11" db="EMBL/GenBank/DDBJ databases">
        <authorList>
            <person name="Zhu J."/>
            <person name="Qi W."/>
            <person name="Song R."/>
        </authorList>
    </citation>
    <scope>NUCLEOTIDE SEQUENCE [LARGE SCALE GENOMIC DNA]</scope>
</reference>
<dbReference type="PRINTS" id="PR00420">
    <property type="entry name" value="RNGMNOXGNASE"/>
</dbReference>
<name>A0A0G4EED0_VITBC</name>
<dbReference type="AlphaFoldDB" id="A0A0G4EED0"/>
<keyword evidence="3" id="KW-0274">FAD</keyword>
<dbReference type="Proteomes" id="UP000041254">
    <property type="component" value="Unassembled WGS sequence"/>
</dbReference>
<evidence type="ECO:0000313" key="10">
    <source>
        <dbReference type="Proteomes" id="UP000041254"/>
    </source>
</evidence>
<evidence type="ECO:0000313" key="9">
    <source>
        <dbReference type="EMBL" id="CEL93712.1"/>
    </source>
</evidence>
<evidence type="ECO:0000256" key="7">
    <source>
        <dbReference type="SAM" id="Phobius"/>
    </source>
</evidence>
<dbReference type="InterPro" id="IPR002938">
    <property type="entry name" value="FAD-bd"/>
</dbReference>
<dbReference type="InterPro" id="IPR036188">
    <property type="entry name" value="FAD/NAD-bd_sf"/>
</dbReference>
<proteinExistence type="predicted"/>
<keyword evidence="10" id="KW-1185">Reference proteome</keyword>
<dbReference type="Pfam" id="PF01494">
    <property type="entry name" value="FAD_binding_3"/>
    <property type="match status" value="1"/>
</dbReference>
<evidence type="ECO:0000256" key="2">
    <source>
        <dbReference type="ARBA" id="ARBA00022630"/>
    </source>
</evidence>
<dbReference type="EMBL" id="CDMY01000185">
    <property type="protein sequence ID" value="CEL93712.1"/>
    <property type="molecule type" value="Genomic_DNA"/>
</dbReference>
<evidence type="ECO:0000256" key="6">
    <source>
        <dbReference type="ARBA" id="ARBA00023033"/>
    </source>
</evidence>
<keyword evidence="6" id="KW-0503">Monooxygenase</keyword>
<dbReference type="OrthoDB" id="4327079at2759"/>
<dbReference type="Gene3D" id="3.50.50.60">
    <property type="entry name" value="FAD/NAD(P)-binding domain"/>
    <property type="match status" value="1"/>
</dbReference>
<keyword evidence="7" id="KW-0812">Transmembrane</keyword>